<comment type="caution">
    <text evidence="1">The sequence shown here is derived from an EMBL/GenBank/DDBJ whole genome shotgun (WGS) entry which is preliminary data.</text>
</comment>
<sequence>SLKKGLGRNGLSYIEVFSPCPTQFGRYALKIGDPVKLATWTSEHTVDLKKAGTMTRDELEDKIVVGEYADRERPSLVDRYNELFEKVKRS</sequence>
<dbReference type="EMBL" id="BARW01015967">
    <property type="protein sequence ID" value="GAJ00809.1"/>
    <property type="molecule type" value="Genomic_DNA"/>
</dbReference>
<gene>
    <name evidence="1" type="ORF">S12H4_27911</name>
</gene>
<accession>X1T6B6</accession>
<dbReference type="AlphaFoldDB" id="X1T6B6"/>
<proteinExistence type="predicted"/>
<evidence type="ECO:0008006" key="2">
    <source>
        <dbReference type="Google" id="ProtNLM"/>
    </source>
</evidence>
<name>X1T6B6_9ZZZZ</name>
<feature type="non-terminal residue" evidence="1">
    <location>
        <position position="1"/>
    </location>
</feature>
<evidence type="ECO:0000313" key="1">
    <source>
        <dbReference type="EMBL" id="GAJ00809.1"/>
    </source>
</evidence>
<organism evidence="1">
    <name type="scientific">marine sediment metagenome</name>
    <dbReference type="NCBI Taxonomy" id="412755"/>
    <lineage>
        <taxon>unclassified sequences</taxon>
        <taxon>metagenomes</taxon>
        <taxon>ecological metagenomes</taxon>
    </lineage>
</organism>
<reference evidence="1" key="1">
    <citation type="journal article" date="2014" name="Front. Microbiol.">
        <title>High frequency of phylogenetically diverse reductive dehalogenase-homologous genes in deep subseafloor sedimentary metagenomes.</title>
        <authorList>
            <person name="Kawai M."/>
            <person name="Futagami T."/>
            <person name="Toyoda A."/>
            <person name="Takaki Y."/>
            <person name="Nishi S."/>
            <person name="Hori S."/>
            <person name="Arai W."/>
            <person name="Tsubouchi T."/>
            <person name="Morono Y."/>
            <person name="Uchiyama I."/>
            <person name="Ito T."/>
            <person name="Fujiyama A."/>
            <person name="Inagaki F."/>
            <person name="Takami H."/>
        </authorList>
    </citation>
    <scope>NUCLEOTIDE SEQUENCE</scope>
    <source>
        <strain evidence="1">Expedition CK06-06</strain>
    </source>
</reference>
<protein>
    <recommendedName>
        <fullName evidence="2">Thiamine pyrophosphate enzyme TPP-binding domain-containing protein</fullName>
    </recommendedName>
</protein>